<dbReference type="Proteomes" id="UP000198741">
    <property type="component" value="Chromosome I"/>
</dbReference>
<proteinExistence type="predicted"/>
<dbReference type="Pfam" id="PF13196">
    <property type="entry name" value="DUF4012"/>
    <property type="match status" value="1"/>
</dbReference>
<dbReference type="RefSeq" id="WP_090474480.1">
    <property type="nucleotide sequence ID" value="NZ_LT629710.1"/>
</dbReference>
<keyword evidence="1" id="KW-0175">Coiled coil</keyword>
<feature type="region of interest" description="Disordered" evidence="2">
    <location>
        <begin position="1"/>
        <end position="36"/>
    </location>
</feature>
<evidence type="ECO:0000256" key="3">
    <source>
        <dbReference type="SAM" id="Phobius"/>
    </source>
</evidence>
<evidence type="ECO:0000313" key="4">
    <source>
        <dbReference type="EMBL" id="SDO31622.1"/>
    </source>
</evidence>
<keyword evidence="5" id="KW-1185">Reference proteome</keyword>
<keyword evidence="3" id="KW-0472">Membrane</keyword>
<dbReference type="OrthoDB" id="3203519at2"/>
<evidence type="ECO:0000256" key="2">
    <source>
        <dbReference type="SAM" id="MobiDB-lite"/>
    </source>
</evidence>
<feature type="coiled-coil region" evidence="1">
    <location>
        <begin position="79"/>
        <end position="121"/>
    </location>
</feature>
<name>A0A1H0IJP3_9ACTN</name>
<sequence length="633" mass="66110">MTEPIADGQGADHPDGAPQPQPVRPGDDGVDSVTDDEHLEPRAGTARRWFGRALLVAGVLILLSVAWVGWRTYQAYRHLNAAATQVSDLQAQVRDLSNIDLNKADATAAQLRADADKARADTSDPLFRLAGHLPWIGTNFRAVSDIASTVDQLATTTAPSLVQVARTVQPETLTPKNGTIDVKPIAAASDTLQAADAAVVSAEQSTSSIDRRGLIGPIDRAVTTLQAKLAKLEQTTSAAARIGRLAPAMLGADGPRKYLVVFQNLAEPRASGGLFGSYALVTITDGKLAITDQGSGSRDLGKFDPPLALPAGLSTALYGQLPGTYATDTNLTPDFPTSAALLAKMYAIRKHVTVDGVVSIDPVALSYLLVGAKPIPIGHNLQLTSSNVTRILLSTAYALYPQSNDAPAREAFLADATAKAFAAVTNSGGSARSLLRGLRKAVGERRLLVWSADGEQQTDLLATDLSGHLPTVDGATPVVGVFRNDSTGGKLGYYTSGSATLVPGTCTAGQRNLTLSVTMSYTAPSAGLPTYVLGYAKGGPYVLRTNFLIFAPVDGTISTLSVDGRAVPVVWATEGGRRVGMITVELRPGAQATVTGRFTVAAPSATAAQYQPRLETTPSVTTWKTSAAGYPSC</sequence>
<reference evidence="4 5" key="1">
    <citation type="submission" date="2016-10" db="EMBL/GenBank/DDBJ databases">
        <authorList>
            <person name="de Groot N.N."/>
        </authorList>
    </citation>
    <scope>NUCLEOTIDE SEQUENCE [LARGE SCALE GENOMIC DNA]</scope>
    <source>
        <strain evidence="5">P4-7,KCTC 19426,CECT 7604</strain>
    </source>
</reference>
<keyword evidence="3" id="KW-0812">Transmembrane</keyword>
<dbReference type="InterPro" id="IPR025101">
    <property type="entry name" value="DUF4012"/>
</dbReference>
<protein>
    <recommendedName>
        <fullName evidence="6">DUF4012 domain-containing protein</fullName>
    </recommendedName>
</protein>
<dbReference type="STRING" id="1090615.SAMN04515671_0535"/>
<accession>A0A1H0IJP3</accession>
<evidence type="ECO:0000313" key="5">
    <source>
        <dbReference type="Proteomes" id="UP000198741"/>
    </source>
</evidence>
<evidence type="ECO:0008006" key="6">
    <source>
        <dbReference type="Google" id="ProtNLM"/>
    </source>
</evidence>
<organism evidence="4 5">
    <name type="scientific">Nakamurella panacisegetis</name>
    <dbReference type="NCBI Taxonomy" id="1090615"/>
    <lineage>
        <taxon>Bacteria</taxon>
        <taxon>Bacillati</taxon>
        <taxon>Actinomycetota</taxon>
        <taxon>Actinomycetes</taxon>
        <taxon>Nakamurellales</taxon>
        <taxon>Nakamurellaceae</taxon>
        <taxon>Nakamurella</taxon>
    </lineage>
</organism>
<keyword evidence="3" id="KW-1133">Transmembrane helix</keyword>
<gene>
    <name evidence="4" type="ORF">SAMN04515671_0535</name>
</gene>
<dbReference type="EMBL" id="LT629710">
    <property type="protein sequence ID" value="SDO31622.1"/>
    <property type="molecule type" value="Genomic_DNA"/>
</dbReference>
<evidence type="ECO:0000256" key="1">
    <source>
        <dbReference type="SAM" id="Coils"/>
    </source>
</evidence>
<dbReference type="AlphaFoldDB" id="A0A1H0IJP3"/>
<feature type="transmembrane region" description="Helical" evidence="3">
    <location>
        <begin position="49"/>
        <end position="70"/>
    </location>
</feature>